<feature type="compositionally biased region" description="Basic and acidic residues" evidence="1">
    <location>
        <begin position="524"/>
        <end position="537"/>
    </location>
</feature>
<comment type="caution">
    <text evidence="2">The sequence shown here is derived from an EMBL/GenBank/DDBJ whole genome shotgun (WGS) entry which is preliminary data.</text>
</comment>
<feature type="region of interest" description="Disordered" evidence="1">
    <location>
        <begin position="396"/>
        <end position="422"/>
    </location>
</feature>
<dbReference type="STRING" id="1849047.A0A3D8RTQ8"/>
<feature type="compositionally biased region" description="Basic and acidic residues" evidence="1">
    <location>
        <begin position="651"/>
        <end position="660"/>
    </location>
</feature>
<gene>
    <name evidence="2" type="ORF">BP6252_05399</name>
</gene>
<sequence length="660" mass="70909">MGRTLLLAFIHGFKHLKGLVQGSLKDDEVVTAVYPKYETKGDLAQCTANFTEWLKERVMDLRKERCEIPWPPKDSSVGVILVAHSMGGLIASDALFSILDDKREHAQEHLFPLIHGILAFDTPYNGLARSMFVYGAFSNYQKVSSVWNAMSAVSAGLYSVAIPRVVASRAATSSVSTVARSSKWKNWQLLAVRSGTVGAIAAGGVTAYIHREEIMKGVRSLNKDSLKKGASQAASQGYDALGNGLAYINRDNIGQSFEWLSTHLQFVGALMRQKEMNHRLERLAGLKGLGVKNFYISLGENGYWTGGYFVPERTFCAVPDKEPANAMFTRVVNPDAKDEVIGHTTIFNSTLNPGFDHMSTMSRDTIVEWFKDESEVIDTMPIPLSKDEEKVTVTAKELERAVEGSEKSSETDNAPESEDDSPLDIAATAAAVPLPEDLEGSTNATDRQKYLQNLLRIAQNAGSGVLSTGWTAGSGVANAGWTAGSSVASTSWSLGSSVGSLIPKRGDSSLTADSTKSTTEEPTTETKEETKEPEVKQAKSGWGVKSFLGKYGGSKTEAEPAKEETTKAEPAAEEVSDNAALSESNPTKETQSTSEDESKVPESDISESTEPAAATADSTSKASEDKPSEVPESSAPAEATKPVEVPLPAEDDVKIAVKDA</sequence>
<proteinExistence type="predicted"/>
<feature type="compositionally biased region" description="Low complexity" evidence="1">
    <location>
        <begin position="612"/>
        <end position="621"/>
    </location>
</feature>
<dbReference type="SUPFAM" id="SSF53474">
    <property type="entry name" value="alpha/beta-Hydrolases"/>
    <property type="match status" value="1"/>
</dbReference>
<dbReference type="AlphaFoldDB" id="A0A3D8RTQ8"/>
<reference evidence="2 3" key="1">
    <citation type="journal article" date="2018" name="IMA Fungus">
        <title>IMA Genome-F 9: Draft genome sequence of Annulohypoxylon stygium, Aspergillus mulundensis, Berkeleyomyces basicola (syn. Thielaviopsis basicola), Ceratocystis smalleyi, two Cercospora beticola strains, Coleophoma cylindrospora, Fusarium fracticaudum, Phialophora cf. hyalina, and Morchella septimelata.</title>
        <authorList>
            <person name="Wingfield B.D."/>
            <person name="Bills G.F."/>
            <person name="Dong Y."/>
            <person name="Huang W."/>
            <person name="Nel W.J."/>
            <person name="Swalarsk-Parry B.S."/>
            <person name="Vaghefi N."/>
            <person name="Wilken P.M."/>
            <person name="An Z."/>
            <person name="de Beer Z.W."/>
            <person name="De Vos L."/>
            <person name="Chen L."/>
            <person name="Duong T.A."/>
            <person name="Gao Y."/>
            <person name="Hammerbacher A."/>
            <person name="Kikkert J.R."/>
            <person name="Li Y."/>
            <person name="Li H."/>
            <person name="Li K."/>
            <person name="Li Q."/>
            <person name="Liu X."/>
            <person name="Ma X."/>
            <person name="Naidoo K."/>
            <person name="Pethybridge S.J."/>
            <person name="Sun J."/>
            <person name="Steenkamp E.T."/>
            <person name="van der Nest M.A."/>
            <person name="van Wyk S."/>
            <person name="Wingfield M.J."/>
            <person name="Xiong C."/>
            <person name="Yue Q."/>
            <person name="Zhang X."/>
        </authorList>
    </citation>
    <scope>NUCLEOTIDE SEQUENCE [LARGE SCALE GENOMIC DNA]</scope>
    <source>
        <strain evidence="2 3">BP6252</strain>
    </source>
</reference>
<evidence type="ECO:0000313" key="2">
    <source>
        <dbReference type="EMBL" id="RDW77346.1"/>
    </source>
</evidence>
<keyword evidence="3" id="KW-1185">Reference proteome</keyword>
<dbReference type="EMBL" id="PDLM01000005">
    <property type="protein sequence ID" value="RDW77346.1"/>
    <property type="molecule type" value="Genomic_DNA"/>
</dbReference>
<dbReference type="Proteomes" id="UP000256645">
    <property type="component" value="Unassembled WGS sequence"/>
</dbReference>
<evidence type="ECO:0008006" key="4">
    <source>
        <dbReference type="Google" id="ProtNLM"/>
    </source>
</evidence>
<evidence type="ECO:0000313" key="3">
    <source>
        <dbReference type="Proteomes" id="UP000256645"/>
    </source>
</evidence>
<dbReference type="OrthoDB" id="442243at2759"/>
<dbReference type="PANTHER" id="PTHR47842:SF2">
    <property type="entry name" value="DUF676 DOMAIN-CONTAINING PROTEIN"/>
    <property type="match status" value="1"/>
</dbReference>
<dbReference type="Gene3D" id="3.40.50.1820">
    <property type="entry name" value="alpha/beta hydrolase"/>
    <property type="match status" value="1"/>
</dbReference>
<feature type="compositionally biased region" description="Basic and acidic residues" evidence="1">
    <location>
        <begin position="396"/>
        <end position="410"/>
    </location>
</feature>
<feature type="region of interest" description="Disordered" evidence="1">
    <location>
        <begin position="497"/>
        <end position="660"/>
    </location>
</feature>
<protein>
    <recommendedName>
        <fullName evidence="4">DUF676 domain-containing protein</fullName>
    </recommendedName>
</protein>
<dbReference type="PANTHER" id="PTHR47842">
    <property type="entry name" value="EXPRESSED PROTEIN"/>
    <property type="match status" value="1"/>
</dbReference>
<organism evidence="2 3">
    <name type="scientific">Coleophoma cylindrospora</name>
    <dbReference type="NCBI Taxonomy" id="1849047"/>
    <lineage>
        <taxon>Eukaryota</taxon>
        <taxon>Fungi</taxon>
        <taxon>Dikarya</taxon>
        <taxon>Ascomycota</taxon>
        <taxon>Pezizomycotina</taxon>
        <taxon>Leotiomycetes</taxon>
        <taxon>Helotiales</taxon>
        <taxon>Dermateaceae</taxon>
        <taxon>Coleophoma</taxon>
    </lineage>
</organism>
<feature type="compositionally biased region" description="Basic and acidic residues" evidence="1">
    <location>
        <begin position="556"/>
        <end position="567"/>
    </location>
</feature>
<feature type="compositionally biased region" description="Polar residues" evidence="1">
    <location>
        <begin position="579"/>
        <end position="593"/>
    </location>
</feature>
<evidence type="ECO:0000256" key="1">
    <source>
        <dbReference type="SAM" id="MobiDB-lite"/>
    </source>
</evidence>
<dbReference type="InterPro" id="IPR029058">
    <property type="entry name" value="AB_hydrolase_fold"/>
</dbReference>
<accession>A0A3D8RTQ8</accession>
<name>A0A3D8RTQ8_9HELO</name>
<feature type="compositionally biased region" description="Acidic residues" evidence="1">
    <location>
        <begin position="413"/>
        <end position="422"/>
    </location>
</feature>